<protein>
    <recommendedName>
        <fullName evidence="6">Terpene synthase</fullName>
        <ecNumber evidence="6">4.2.3.-</ecNumber>
    </recommendedName>
</protein>
<dbReference type="InterPro" id="IPR008949">
    <property type="entry name" value="Isoprenoid_synthase_dom_sf"/>
</dbReference>
<evidence type="ECO:0000256" key="1">
    <source>
        <dbReference type="ARBA" id="ARBA00001946"/>
    </source>
</evidence>
<evidence type="ECO:0000256" key="2">
    <source>
        <dbReference type="ARBA" id="ARBA00006333"/>
    </source>
</evidence>
<dbReference type="EC" id="4.2.3.-" evidence="6"/>
<comment type="cofactor">
    <cofactor evidence="1 6">
        <name>Mg(2+)</name>
        <dbReference type="ChEBI" id="CHEBI:18420"/>
    </cofactor>
</comment>
<dbReference type="PANTHER" id="PTHR35201">
    <property type="entry name" value="TERPENE SYNTHASE"/>
    <property type="match status" value="1"/>
</dbReference>
<dbReference type="Proteomes" id="UP001556367">
    <property type="component" value="Unassembled WGS sequence"/>
</dbReference>
<keyword evidence="4 6" id="KW-0460">Magnesium</keyword>
<comment type="caution">
    <text evidence="7">The sequence shown here is derived from an EMBL/GenBank/DDBJ whole genome shotgun (WGS) entry which is preliminary data.</text>
</comment>
<evidence type="ECO:0000256" key="6">
    <source>
        <dbReference type="RuleBase" id="RU366034"/>
    </source>
</evidence>
<dbReference type="SUPFAM" id="SSF48576">
    <property type="entry name" value="Terpenoid synthases"/>
    <property type="match status" value="1"/>
</dbReference>
<dbReference type="InterPro" id="IPR034686">
    <property type="entry name" value="Terpene_cyclase-like_2"/>
</dbReference>
<evidence type="ECO:0000256" key="5">
    <source>
        <dbReference type="ARBA" id="ARBA00023239"/>
    </source>
</evidence>
<gene>
    <name evidence="7" type="ORF">HGRIS_000683</name>
</gene>
<name>A0ABR3JRY0_9AGAR</name>
<dbReference type="PANTHER" id="PTHR35201:SF4">
    <property type="entry name" value="BETA-PINACENE SYNTHASE-RELATED"/>
    <property type="match status" value="1"/>
</dbReference>
<accession>A0ABR3JRY0</accession>
<dbReference type="Gene3D" id="1.10.600.10">
    <property type="entry name" value="Farnesyl Diphosphate Synthase"/>
    <property type="match status" value="1"/>
</dbReference>
<keyword evidence="3 6" id="KW-0479">Metal-binding</keyword>
<keyword evidence="5 6" id="KW-0456">Lyase</keyword>
<sequence length="331" mass="37831">MALHFQIPDFLSRCPFELRISPHCRQASNTSDAWLCRGANLSAEDARAVVGTKAGLLSAMCYPTVDSAQFRVCCDFVNLFFYFNVLLEDADVQGVAELADIVLNTIHHPQYISDSYVATLVRDLWTRLQKTCPSSVQRRLAASIEEMFQAFEQQVYNRLTNTYPDLESFISLRRETSACAPGFLLMEYAHSMRLPRDVIHHPILVHLTQLAVDLVSWSNDILSYNYDQARGSPHNIIAVVMLTKCLDIQHAINYVASLYRSTLDLFLHQLQGIPRWGGKIDADVETYVRGLQDWIIGSQQWCFETERYFGDDGDRVRNRRRVKLDVPQAFA</sequence>
<evidence type="ECO:0000313" key="7">
    <source>
        <dbReference type="EMBL" id="KAL0958542.1"/>
    </source>
</evidence>
<comment type="similarity">
    <text evidence="2 6">Belongs to the terpene synthase family.</text>
</comment>
<dbReference type="EMBL" id="JASNQZ010000004">
    <property type="protein sequence ID" value="KAL0958542.1"/>
    <property type="molecule type" value="Genomic_DNA"/>
</dbReference>
<dbReference type="Pfam" id="PF19086">
    <property type="entry name" value="Terpene_syn_C_2"/>
    <property type="match status" value="1"/>
</dbReference>
<reference evidence="8" key="1">
    <citation type="submission" date="2024-06" db="EMBL/GenBank/DDBJ databases">
        <title>Multi-omics analyses provide insights into the biosynthesis of the anticancer antibiotic pleurotin in Hohenbuehelia grisea.</title>
        <authorList>
            <person name="Weaver J.A."/>
            <person name="Alberti F."/>
        </authorList>
    </citation>
    <scope>NUCLEOTIDE SEQUENCE [LARGE SCALE GENOMIC DNA]</scope>
    <source>
        <strain evidence="8">T-177</strain>
    </source>
</reference>
<proteinExistence type="inferred from homology"/>
<keyword evidence="8" id="KW-1185">Reference proteome</keyword>
<evidence type="ECO:0000256" key="4">
    <source>
        <dbReference type="ARBA" id="ARBA00022842"/>
    </source>
</evidence>
<organism evidence="7 8">
    <name type="scientific">Hohenbuehelia grisea</name>
    <dbReference type="NCBI Taxonomy" id="104357"/>
    <lineage>
        <taxon>Eukaryota</taxon>
        <taxon>Fungi</taxon>
        <taxon>Dikarya</taxon>
        <taxon>Basidiomycota</taxon>
        <taxon>Agaricomycotina</taxon>
        <taxon>Agaricomycetes</taxon>
        <taxon>Agaricomycetidae</taxon>
        <taxon>Agaricales</taxon>
        <taxon>Pleurotineae</taxon>
        <taxon>Pleurotaceae</taxon>
        <taxon>Hohenbuehelia</taxon>
    </lineage>
</organism>
<evidence type="ECO:0000256" key="3">
    <source>
        <dbReference type="ARBA" id="ARBA00022723"/>
    </source>
</evidence>
<evidence type="ECO:0000313" key="8">
    <source>
        <dbReference type="Proteomes" id="UP001556367"/>
    </source>
</evidence>